<protein>
    <submittedName>
        <fullName evidence="9">Glycerol-3-phosphate dehydrogenase</fullName>
    </submittedName>
</protein>
<dbReference type="Gene3D" id="3.30.9.10">
    <property type="entry name" value="D-Amino Acid Oxidase, subunit A, domain 2"/>
    <property type="match status" value="1"/>
</dbReference>
<keyword evidence="6" id="KW-0560">Oxidoreductase</keyword>
<evidence type="ECO:0000256" key="4">
    <source>
        <dbReference type="ARBA" id="ARBA00022798"/>
    </source>
</evidence>
<evidence type="ECO:0000313" key="9">
    <source>
        <dbReference type="EMBL" id="GLQ75256.1"/>
    </source>
</evidence>
<dbReference type="Pfam" id="PF16901">
    <property type="entry name" value="DAO_C"/>
    <property type="match status" value="1"/>
</dbReference>
<dbReference type="EMBL" id="BSNX01000067">
    <property type="protein sequence ID" value="GLQ75256.1"/>
    <property type="molecule type" value="Genomic_DNA"/>
</dbReference>
<dbReference type="AlphaFoldDB" id="A0AAV5NZ46"/>
<keyword evidence="10" id="KW-1185">Reference proteome</keyword>
<dbReference type="InterPro" id="IPR038299">
    <property type="entry name" value="DAO_C_sf"/>
</dbReference>
<evidence type="ECO:0000256" key="6">
    <source>
        <dbReference type="ARBA" id="ARBA00023002"/>
    </source>
</evidence>
<evidence type="ECO:0000259" key="8">
    <source>
        <dbReference type="Pfam" id="PF16901"/>
    </source>
</evidence>
<evidence type="ECO:0000256" key="5">
    <source>
        <dbReference type="ARBA" id="ARBA00022827"/>
    </source>
</evidence>
<feature type="domain" description="Alpha-glycerophosphate oxidase C-terminal" evidence="8">
    <location>
        <begin position="401"/>
        <end position="515"/>
    </location>
</feature>
<proteinExistence type="inferred from homology"/>
<reference evidence="10" key="1">
    <citation type="journal article" date="2019" name="Int. J. Syst. Evol. Microbiol.">
        <title>The Global Catalogue of Microorganisms (GCM) 10K type strain sequencing project: providing services to taxonomists for standard genome sequencing and annotation.</title>
        <authorList>
            <consortium name="The Broad Institute Genomics Platform"/>
            <consortium name="The Broad Institute Genome Sequencing Center for Infectious Disease"/>
            <person name="Wu L."/>
            <person name="Ma J."/>
        </authorList>
    </citation>
    <scope>NUCLEOTIDE SEQUENCE [LARGE SCALE GENOMIC DNA]</scope>
    <source>
        <strain evidence="10">NBRC 15640</strain>
    </source>
</reference>
<dbReference type="Gene3D" id="3.50.50.60">
    <property type="entry name" value="FAD/NAD(P)-binding domain"/>
    <property type="match status" value="1"/>
</dbReference>
<dbReference type="SUPFAM" id="SSF51905">
    <property type="entry name" value="FAD/NAD(P)-binding domain"/>
    <property type="match status" value="1"/>
</dbReference>
<dbReference type="InterPro" id="IPR000447">
    <property type="entry name" value="G3P_DH_FAD-dep"/>
</dbReference>
<evidence type="ECO:0000256" key="3">
    <source>
        <dbReference type="ARBA" id="ARBA00022630"/>
    </source>
</evidence>
<dbReference type="GO" id="GO:0006071">
    <property type="term" value="P:glycerol metabolic process"/>
    <property type="evidence" value="ECO:0007669"/>
    <property type="project" value="UniProtKB-KW"/>
</dbReference>
<dbReference type="PRINTS" id="PR01001">
    <property type="entry name" value="FADG3PDH"/>
</dbReference>
<feature type="domain" description="FAD dependent oxidoreductase" evidence="7">
    <location>
        <begin position="13"/>
        <end position="369"/>
    </location>
</feature>
<comment type="caution">
    <text evidence="9">The sequence shown here is derived from an EMBL/GenBank/DDBJ whole genome shotgun (WGS) entry which is preliminary data.</text>
</comment>
<name>A0AAV5NZ46_9VIBR</name>
<evidence type="ECO:0000313" key="10">
    <source>
        <dbReference type="Proteomes" id="UP001156690"/>
    </source>
</evidence>
<dbReference type="InterPro" id="IPR036188">
    <property type="entry name" value="FAD/NAD-bd_sf"/>
</dbReference>
<dbReference type="Proteomes" id="UP001156690">
    <property type="component" value="Unassembled WGS sequence"/>
</dbReference>
<sequence>MELHNNIASKAYDVLIIGGGISGVSLAREAVLRGYSVALLEKNDFSSGTSSRSGKLIHGGARYLETLDLKVVRESCKERETQLNIAPHLAKTQPILFVSNSQGKYAPWQLKIALSFYDFVSGNPKNRKSRIFNKKKLKDKEPHLNSNGLNGAGLFHDLATNDARLTIDTLKSAISLGAVAMNYTQVTDLLYKKGKVCGVKATNQISNESYEISASYVINACGPGVDSIRLIDDPTAHRLMSPSKGVHLAFSNKRLKVNHGVFMHVASDNGRMNWVLPKNDEGYVFAGATDSYYEGDIDNPTITESDVTHVLNATNEMFPNAELTEQDIISAWSGLRPLVKTESIPDASKVSRRHLITQSSSGLYTLAGGKLSTCRLMAEETIDFIENQEKLCKTKSLSHVTPISGGEDFSHLPLPSVDVLSDQDVARIQRNFGSNAHQVFELASYQEDRKEMFGSNFPLTAAEIRYIARNEHVVHLTDILIRRTNIFFQLKDAGLSQLHAIGKLAASELNWSPERLNNEIIAYQEEVTINREFGSSVPQYQSMNQANLKQGGSYD</sequence>
<keyword evidence="3" id="KW-0285">Flavoprotein</keyword>
<dbReference type="PANTHER" id="PTHR11985:SF35">
    <property type="entry name" value="ANAEROBIC GLYCEROL-3-PHOSPHATE DEHYDROGENASE SUBUNIT A"/>
    <property type="match status" value="1"/>
</dbReference>
<dbReference type="InterPro" id="IPR031656">
    <property type="entry name" value="DAO_C"/>
</dbReference>
<dbReference type="RefSeq" id="WP_126608682.1">
    <property type="nucleotide sequence ID" value="NZ_AP025144.1"/>
</dbReference>
<comment type="cofactor">
    <cofactor evidence="1">
        <name>FAD</name>
        <dbReference type="ChEBI" id="CHEBI:57692"/>
    </cofactor>
</comment>
<dbReference type="GO" id="GO:0004368">
    <property type="term" value="F:glycerol-3-phosphate dehydrogenase (quinone) activity"/>
    <property type="evidence" value="ECO:0007669"/>
    <property type="project" value="InterPro"/>
</dbReference>
<gene>
    <name evidence="9" type="primary">glpD_1</name>
    <name evidence="9" type="ORF">GCM10007932_46180</name>
</gene>
<dbReference type="GO" id="GO:0046168">
    <property type="term" value="P:glycerol-3-phosphate catabolic process"/>
    <property type="evidence" value="ECO:0007669"/>
    <property type="project" value="TreeGrafter"/>
</dbReference>
<organism evidence="9 10">
    <name type="scientific">Vibrio penaeicida</name>
    <dbReference type="NCBI Taxonomy" id="104609"/>
    <lineage>
        <taxon>Bacteria</taxon>
        <taxon>Pseudomonadati</taxon>
        <taxon>Pseudomonadota</taxon>
        <taxon>Gammaproteobacteria</taxon>
        <taxon>Vibrionales</taxon>
        <taxon>Vibrionaceae</taxon>
        <taxon>Vibrio</taxon>
    </lineage>
</organism>
<dbReference type="Gene3D" id="1.10.8.870">
    <property type="entry name" value="Alpha-glycerophosphate oxidase, cap domain"/>
    <property type="match status" value="1"/>
</dbReference>
<dbReference type="InterPro" id="IPR006076">
    <property type="entry name" value="FAD-dep_OxRdtase"/>
</dbReference>
<accession>A0AAV5NZ46</accession>
<keyword evidence="5" id="KW-0274">FAD</keyword>
<evidence type="ECO:0000259" key="7">
    <source>
        <dbReference type="Pfam" id="PF01266"/>
    </source>
</evidence>
<evidence type="ECO:0000256" key="2">
    <source>
        <dbReference type="ARBA" id="ARBA00007330"/>
    </source>
</evidence>
<comment type="similarity">
    <text evidence="2">Belongs to the FAD-dependent glycerol-3-phosphate dehydrogenase family.</text>
</comment>
<dbReference type="Pfam" id="PF01266">
    <property type="entry name" value="DAO"/>
    <property type="match status" value="1"/>
</dbReference>
<dbReference type="PANTHER" id="PTHR11985">
    <property type="entry name" value="GLYCEROL-3-PHOSPHATE DEHYDROGENASE"/>
    <property type="match status" value="1"/>
</dbReference>
<keyword evidence="4" id="KW-0319">Glycerol metabolism</keyword>
<evidence type="ECO:0000256" key="1">
    <source>
        <dbReference type="ARBA" id="ARBA00001974"/>
    </source>
</evidence>